<evidence type="ECO:0000313" key="2">
    <source>
        <dbReference type="Proteomes" id="UP000625551"/>
    </source>
</evidence>
<keyword evidence="2" id="KW-1185">Reference proteome</keyword>
<comment type="caution">
    <text evidence="1">The sequence shown here is derived from an EMBL/GenBank/DDBJ whole genome shotgun (WGS) entry which is preliminary data.</text>
</comment>
<gene>
    <name evidence="1" type="ORF">H9Q13_06925</name>
</gene>
<protein>
    <submittedName>
        <fullName evidence="1">Uncharacterized protein</fullName>
    </submittedName>
</protein>
<dbReference type="Proteomes" id="UP000625551">
    <property type="component" value="Unassembled WGS sequence"/>
</dbReference>
<dbReference type="RefSeq" id="WP_191183031.1">
    <property type="nucleotide sequence ID" value="NZ_JACXAJ010000002.1"/>
</dbReference>
<dbReference type="EMBL" id="JACXAJ010000002">
    <property type="protein sequence ID" value="MBD1396892.1"/>
    <property type="molecule type" value="Genomic_DNA"/>
</dbReference>
<proteinExistence type="predicted"/>
<organism evidence="1 2">
    <name type="scientific">Pontibacter aquaedesilientis</name>
    <dbReference type="NCBI Taxonomy" id="2766980"/>
    <lineage>
        <taxon>Bacteria</taxon>
        <taxon>Pseudomonadati</taxon>
        <taxon>Bacteroidota</taxon>
        <taxon>Cytophagia</taxon>
        <taxon>Cytophagales</taxon>
        <taxon>Hymenobacteraceae</taxon>
        <taxon>Pontibacter</taxon>
    </lineage>
</organism>
<accession>A0ABR7XF19</accession>
<sequence>MPNSKPLGHDDESGFAFVKELLQGEPTCAINFDRLQLHPEKGYIIFEFLLCDQKQAKVTPHTSHPSKYWHKNRQKFISLYRVAKDLKATLYLVNYSKPGTPNEDKIKVIRVDELSSKGIAKETVWETSRGAFAWWFRKINRECCQ</sequence>
<evidence type="ECO:0000313" key="1">
    <source>
        <dbReference type="EMBL" id="MBD1396892.1"/>
    </source>
</evidence>
<name>A0ABR7XF19_9BACT</name>
<reference evidence="1 2" key="1">
    <citation type="submission" date="2020-09" db="EMBL/GenBank/DDBJ databases">
        <title>Genome sequencing and assembly of Pontibacter sp.</title>
        <authorList>
            <person name="Chhetri G."/>
        </authorList>
    </citation>
    <scope>NUCLEOTIDE SEQUENCE [LARGE SCALE GENOMIC DNA]</scope>
    <source>
        <strain evidence="1 2">JH31</strain>
    </source>
</reference>